<dbReference type="InterPro" id="IPR038300">
    <property type="entry name" value="SASP_sf_alpha/beta"/>
</dbReference>
<evidence type="ECO:0000256" key="1">
    <source>
        <dbReference type="ARBA" id="ARBA00005442"/>
    </source>
</evidence>
<proteinExistence type="inferred from homology"/>
<keyword evidence="4" id="KW-1185">Reference proteome</keyword>
<comment type="similarity">
    <text evidence="1">Belongs to the alpha/beta-type SASP family.</text>
</comment>
<dbReference type="Proteomes" id="UP000294567">
    <property type="component" value="Unassembled WGS sequence"/>
</dbReference>
<dbReference type="PROSITE" id="PS00304">
    <property type="entry name" value="SASP_1"/>
    <property type="match status" value="1"/>
</dbReference>
<sequence length="63" mass="7256">MKNKKKKREPTLEDKLKYEIAEELGLMDKINEVGWGGLTAKESGRIGGLIRVKKKELENEQKK</sequence>
<dbReference type="GO" id="GO:0006265">
    <property type="term" value="P:DNA topological change"/>
    <property type="evidence" value="ECO:0007669"/>
    <property type="project" value="InterPro"/>
</dbReference>
<dbReference type="GO" id="GO:0003690">
    <property type="term" value="F:double-stranded DNA binding"/>
    <property type="evidence" value="ECO:0007669"/>
    <property type="project" value="InterPro"/>
</dbReference>
<gene>
    <name evidence="3" type="ORF">EDD65_103198</name>
</gene>
<dbReference type="Pfam" id="PF00269">
    <property type="entry name" value="SASP"/>
    <property type="match status" value="1"/>
</dbReference>
<name>A0A4R3KZF3_9FIRM</name>
<dbReference type="InterPro" id="IPR018126">
    <property type="entry name" value="SASP_alpha/beta-type_CS"/>
</dbReference>
<dbReference type="RefSeq" id="WP_237722297.1">
    <property type="nucleotide sequence ID" value="NZ_CP068564.1"/>
</dbReference>
<keyword evidence="2" id="KW-0238">DNA-binding</keyword>
<organism evidence="3 4">
    <name type="scientific">Keratinibaculum paraultunense</name>
    <dbReference type="NCBI Taxonomy" id="1278232"/>
    <lineage>
        <taxon>Bacteria</taxon>
        <taxon>Bacillati</taxon>
        <taxon>Bacillota</taxon>
        <taxon>Tissierellia</taxon>
        <taxon>Tissierellales</taxon>
        <taxon>Tepidimicrobiaceae</taxon>
        <taxon>Keratinibaculum</taxon>
    </lineage>
</organism>
<protein>
    <submittedName>
        <fullName evidence="3">Small acid-soluble spore protein alpha/beta type</fullName>
    </submittedName>
</protein>
<comment type="caution">
    <text evidence="3">The sequence shown here is derived from an EMBL/GenBank/DDBJ whole genome shotgun (WGS) entry which is preliminary data.</text>
</comment>
<dbReference type="InterPro" id="IPR001448">
    <property type="entry name" value="SASP_alpha/beta-type"/>
</dbReference>
<dbReference type="EMBL" id="SMAE01000003">
    <property type="protein sequence ID" value="TCS90884.1"/>
    <property type="molecule type" value="Genomic_DNA"/>
</dbReference>
<dbReference type="Gene3D" id="6.10.10.80">
    <property type="entry name" value="Small, acid-soluble spore protein, alpha/beta type-like"/>
    <property type="match status" value="1"/>
</dbReference>
<accession>A0A4R3KZF3</accession>
<evidence type="ECO:0000313" key="3">
    <source>
        <dbReference type="EMBL" id="TCS90884.1"/>
    </source>
</evidence>
<evidence type="ECO:0000313" key="4">
    <source>
        <dbReference type="Proteomes" id="UP000294567"/>
    </source>
</evidence>
<evidence type="ECO:0000256" key="2">
    <source>
        <dbReference type="ARBA" id="ARBA00023125"/>
    </source>
</evidence>
<dbReference type="AlphaFoldDB" id="A0A4R3KZF3"/>
<reference evidence="3 4" key="1">
    <citation type="submission" date="2019-03" db="EMBL/GenBank/DDBJ databases">
        <title>Genomic Encyclopedia of Type Strains, Phase IV (KMG-IV): sequencing the most valuable type-strain genomes for metagenomic binning, comparative biology and taxonomic classification.</title>
        <authorList>
            <person name="Goeker M."/>
        </authorList>
    </citation>
    <scope>NUCLEOTIDE SEQUENCE [LARGE SCALE GENOMIC DNA]</scope>
    <source>
        <strain evidence="3 4">DSM 26752</strain>
    </source>
</reference>